<protein>
    <recommendedName>
        <fullName evidence="1">Spore protein YkvP/CgeB glycosyl transferase-like domain-containing protein</fullName>
    </recommendedName>
</protein>
<gene>
    <name evidence="2" type="ORF">MNBD_BACTEROID06-985</name>
</gene>
<dbReference type="InterPro" id="IPR055259">
    <property type="entry name" value="YkvP/CgeB_Glyco_trans-like"/>
</dbReference>
<feature type="domain" description="Spore protein YkvP/CgeB glycosyl transferase-like" evidence="1">
    <location>
        <begin position="218"/>
        <end position="319"/>
    </location>
</feature>
<sequence>MKVLFIGSKSYDYMQDILYSGLVKVLGIRNVIEFSWNKKYHLPYKKYPKNLGYFKNSLLSSIHLSKNDYDLVVLASTKPDSFSSYIKIASKIPVTTPVVLIDGGDRPEIGGDLDRLGTPQLLEKAQAIRDFDFIFKREMKLNKAYDKNVVSLTFGFNLSRLPSQLPNNKKYDVAFWAGESHPIRTKALNKLQHQFDCDTNGTIKGVDLENFSRTGTFYLEELAACKINLSLRGGGFDTLRYWEIPAVGSLLISEPADIIIENNFIDKKHAVFCDPSVEDLLDLCRYYLKNYSKREKIVKNGNQHLLKYHTDIVRANFLLKKSLF</sequence>
<evidence type="ECO:0000313" key="2">
    <source>
        <dbReference type="EMBL" id="VAW28108.1"/>
    </source>
</evidence>
<proteinExistence type="predicted"/>
<dbReference type="AlphaFoldDB" id="A0A3B0UCA1"/>
<dbReference type="EMBL" id="UOES01000349">
    <property type="protein sequence ID" value="VAW28108.1"/>
    <property type="molecule type" value="Genomic_DNA"/>
</dbReference>
<accession>A0A3B0UCA1</accession>
<evidence type="ECO:0000259" key="1">
    <source>
        <dbReference type="Pfam" id="PF13524"/>
    </source>
</evidence>
<reference evidence="2" key="1">
    <citation type="submission" date="2018-06" db="EMBL/GenBank/DDBJ databases">
        <authorList>
            <person name="Zhirakovskaya E."/>
        </authorList>
    </citation>
    <scope>NUCLEOTIDE SEQUENCE</scope>
</reference>
<dbReference type="Pfam" id="PF13524">
    <property type="entry name" value="Glyco_trans_1_2"/>
    <property type="match status" value="1"/>
</dbReference>
<organism evidence="2">
    <name type="scientific">hydrothermal vent metagenome</name>
    <dbReference type="NCBI Taxonomy" id="652676"/>
    <lineage>
        <taxon>unclassified sequences</taxon>
        <taxon>metagenomes</taxon>
        <taxon>ecological metagenomes</taxon>
    </lineage>
</organism>
<name>A0A3B0UCA1_9ZZZZ</name>